<protein>
    <recommendedName>
        <fullName evidence="3">DRBM domain-containing protein</fullName>
    </recommendedName>
</protein>
<accession>A0ABC8UJZ5</accession>
<dbReference type="EMBL" id="CAUOFW020008014">
    <property type="protein sequence ID" value="CAK9181376.1"/>
    <property type="molecule type" value="Genomic_DNA"/>
</dbReference>
<dbReference type="PANTHER" id="PTHR46205">
    <property type="entry name" value="LOQUACIOUS, ISOFORM B"/>
    <property type="match status" value="1"/>
</dbReference>
<feature type="domain" description="DRBM" evidence="3">
    <location>
        <begin position="1"/>
        <end position="60"/>
    </location>
</feature>
<dbReference type="GO" id="GO:0003723">
    <property type="term" value="F:RNA binding"/>
    <property type="evidence" value="ECO:0007669"/>
    <property type="project" value="UniProtKB-UniRule"/>
</dbReference>
<dbReference type="InterPro" id="IPR051247">
    <property type="entry name" value="RLC_Component"/>
</dbReference>
<dbReference type="AlphaFoldDB" id="A0ABC8UJZ5"/>
<name>A0ABC8UJZ5_9AQUA</name>
<feature type="domain" description="DRBM" evidence="3">
    <location>
        <begin position="83"/>
        <end position="156"/>
    </location>
</feature>
<organism evidence="4 5">
    <name type="scientific">Ilex paraguariensis</name>
    <name type="common">yerba mate</name>
    <dbReference type="NCBI Taxonomy" id="185542"/>
    <lineage>
        <taxon>Eukaryota</taxon>
        <taxon>Viridiplantae</taxon>
        <taxon>Streptophyta</taxon>
        <taxon>Embryophyta</taxon>
        <taxon>Tracheophyta</taxon>
        <taxon>Spermatophyta</taxon>
        <taxon>Magnoliopsida</taxon>
        <taxon>eudicotyledons</taxon>
        <taxon>Gunneridae</taxon>
        <taxon>Pentapetalae</taxon>
        <taxon>asterids</taxon>
        <taxon>campanulids</taxon>
        <taxon>Aquifoliales</taxon>
        <taxon>Aquifoliaceae</taxon>
        <taxon>Ilex</taxon>
    </lineage>
</organism>
<dbReference type="Pfam" id="PF00035">
    <property type="entry name" value="dsrm"/>
    <property type="match status" value="1"/>
</dbReference>
<keyword evidence="5" id="KW-1185">Reference proteome</keyword>
<proteinExistence type="predicted"/>
<evidence type="ECO:0000259" key="3">
    <source>
        <dbReference type="PROSITE" id="PS50137"/>
    </source>
</evidence>
<reference evidence="4 5" key="1">
    <citation type="submission" date="2024-02" db="EMBL/GenBank/DDBJ databases">
        <authorList>
            <person name="Vignale AGUSTIN F."/>
            <person name="Sosa J E."/>
            <person name="Modenutti C."/>
        </authorList>
    </citation>
    <scope>NUCLEOTIDE SEQUENCE [LARGE SCALE GENOMIC DNA]</scope>
</reference>
<dbReference type="PANTHER" id="PTHR46205:SF3">
    <property type="entry name" value="LOQUACIOUS, ISOFORM B"/>
    <property type="match status" value="1"/>
</dbReference>
<dbReference type="SMART" id="SM00358">
    <property type="entry name" value="DSRM"/>
    <property type="match status" value="2"/>
</dbReference>
<evidence type="ECO:0000313" key="4">
    <source>
        <dbReference type="EMBL" id="CAK9181376.1"/>
    </source>
</evidence>
<evidence type="ECO:0000256" key="1">
    <source>
        <dbReference type="ARBA" id="ARBA00022884"/>
    </source>
</evidence>
<evidence type="ECO:0000313" key="5">
    <source>
        <dbReference type="Proteomes" id="UP001642360"/>
    </source>
</evidence>
<evidence type="ECO:0000256" key="2">
    <source>
        <dbReference type="PROSITE-ProRule" id="PRU00266"/>
    </source>
</evidence>
<comment type="caution">
    <text evidence="4">The sequence shown here is derived from an EMBL/GenBank/DDBJ whole genome shotgun (WGS) entry which is preliminary data.</text>
</comment>
<dbReference type="Pfam" id="PF14709">
    <property type="entry name" value="DND1_DSRM"/>
    <property type="match status" value="1"/>
</dbReference>
<dbReference type="PROSITE" id="PS50137">
    <property type="entry name" value="DS_RBD"/>
    <property type="match status" value="2"/>
</dbReference>
<dbReference type="Proteomes" id="UP001642360">
    <property type="component" value="Unassembled WGS sequence"/>
</dbReference>
<gene>
    <name evidence="4" type="ORF">ILEXP_LOCUS51431</name>
</gene>
<dbReference type="SUPFAM" id="SSF54768">
    <property type="entry name" value="dsRNA-binding domain-like"/>
    <property type="match status" value="2"/>
</dbReference>
<dbReference type="InterPro" id="IPR014720">
    <property type="entry name" value="dsRBD_dom"/>
</dbReference>
<keyword evidence="1 2" id="KW-0694">RNA-binding</keyword>
<dbReference type="Gene3D" id="3.30.160.20">
    <property type="match status" value="2"/>
</dbReference>
<sequence length="158" mass="17935">MLFELCQKDGKQVDIRHWRKGEKNIASVYVDGTFIASGCSEQKENAKLHAAKAALKKLSYPTTNDKMALDLYVDLNGTNDIEGAKQKLHEFCDKKKWPKPSYKIESEAGPSHEKRFVCSVQIETTEEVLFVKGDEKWRIKDAENSAASMMLRGLHESK</sequence>